<dbReference type="EMBL" id="JTDY01005460">
    <property type="protein sequence ID" value="KOB66976.1"/>
    <property type="molecule type" value="Genomic_DNA"/>
</dbReference>
<dbReference type="InterPro" id="IPR000504">
    <property type="entry name" value="RRM_dom"/>
</dbReference>
<dbReference type="SUPFAM" id="SSF54928">
    <property type="entry name" value="RNA-binding domain, RBD"/>
    <property type="match status" value="1"/>
</dbReference>
<evidence type="ECO:0000259" key="8">
    <source>
        <dbReference type="PROSITE" id="PS50072"/>
    </source>
</evidence>
<evidence type="ECO:0000256" key="3">
    <source>
        <dbReference type="ARBA" id="ARBA00023110"/>
    </source>
</evidence>
<evidence type="ECO:0000256" key="4">
    <source>
        <dbReference type="ARBA" id="ARBA00023235"/>
    </source>
</evidence>
<feature type="region of interest" description="Disordered" evidence="7">
    <location>
        <begin position="93"/>
        <end position="120"/>
    </location>
</feature>
<dbReference type="InterPro" id="IPR020892">
    <property type="entry name" value="Cyclophilin-type_PPIase_CS"/>
</dbReference>
<dbReference type="Pfam" id="PF00160">
    <property type="entry name" value="Pro_isomerase"/>
    <property type="match status" value="2"/>
</dbReference>
<sequence length="301" mass="32725">MTSKPNSKRTIYVGGLAEEVDEKVLNAAFVPFGDLVDVQIPLDYESEKHRGFAFIEFENAEDAAAAIDNMRIKEGSTRPVWSDDTWLQKHAGETLQINKENEEDGGTKDTTKTGSSVIPVKPAEKRNPQVYFDVSAGKQELGRVIIMLRPDVVPRTAENFRVLCTHEKGFGYQGSSFHRIIPEFMCQGGDFTNNNGTGGKSIYGRKFDDENFTLKHTGPGVLSMANSGPNTNGSHKCSVENFTLKHTGPGVLSMANSGPNTNGSHKCSVENFTLKHTGPGVLSMANSGPNTNGSQFFLCTA</sequence>
<dbReference type="GO" id="GO:0003723">
    <property type="term" value="F:RNA binding"/>
    <property type="evidence" value="ECO:0007669"/>
    <property type="project" value="UniProtKB-UniRule"/>
</dbReference>
<dbReference type="PANTHER" id="PTHR11071:SF561">
    <property type="entry name" value="PEPTIDYL-PROLYL CIS-TRANS ISOMERASE D-RELATED"/>
    <property type="match status" value="1"/>
</dbReference>
<dbReference type="PROSITE" id="PS50102">
    <property type="entry name" value="RRM"/>
    <property type="match status" value="1"/>
</dbReference>
<evidence type="ECO:0000259" key="9">
    <source>
        <dbReference type="PROSITE" id="PS50102"/>
    </source>
</evidence>
<accession>A0A0L7KV70</accession>
<keyword evidence="11" id="KW-1185">Reference proteome</keyword>
<keyword evidence="2 6" id="KW-0694">RNA-binding</keyword>
<dbReference type="InterPro" id="IPR002130">
    <property type="entry name" value="Cyclophilin-type_PPIase_dom"/>
</dbReference>
<protein>
    <recommendedName>
        <fullName evidence="1">peptidylprolyl isomerase</fullName>
        <ecNumber evidence="1">5.2.1.8</ecNumber>
    </recommendedName>
    <alternativeName>
        <fullName evidence="5">Cyclophilin E</fullName>
    </alternativeName>
</protein>
<keyword evidence="4 10" id="KW-0413">Isomerase</keyword>
<feature type="non-terminal residue" evidence="10">
    <location>
        <position position="301"/>
    </location>
</feature>
<dbReference type="PRINTS" id="PR00153">
    <property type="entry name" value="CSAPPISMRASE"/>
</dbReference>
<dbReference type="Gene3D" id="2.40.100.10">
    <property type="entry name" value="Cyclophilin-like"/>
    <property type="match status" value="3"/>
</dbReference>
<evidence type="ECO:0000313" key="10">
    <source>
        <dbReference type="EMBL" id="KOB66976.1"/>
    </source>
</evidence>
<dbReference type="GO" id="GO:0003755">
    <property type="term" value="F:peptidyl-prolyl cis-trans isomerase activity"/>
    <property type="evidence" value="ECO:0007669"/>
    <property type="project" value="UniProtKB-KW"/>
</dbReference>
<dbReference type="EC" id="5.2.1.8" evidence="1"/>
<dbReference type="AlphaFoldDB" id="A0A0L7KV70"/>
<dbReference type="STRING" id="104452.A0A0L7KV70"/>
<name>A0A0L7KV70_OPEBR</name>
<dbReference type="InterPro" id="IPR035979">
    <property type="entry name" value="RBD_domain_sf"/>
</dbReference>
<proteinExistence type="predicted"/>
<dbReference type="SUPFAM" id="SSF50891">
    <property type="entry name" value="Cyclophilin-like"/>
    <property type="match status" value="3"/>
</dbReference>
<dbReference type="SMART" id="SM00360">
    <property type="entry name" value="RRM"/>
    <property type="match status" value="1"/>
</dbReference>
<feature type="domain" description="RRM" evidence="9">
    <location>
        <begin position="9"/>
        <end position="102"/>
    </location>
</feature>
<dbReference type="PANTHER" id="PTHR11071">
    <property type="entry name" value="PEPTIDYL-PROLYL CIS-TRANS ISOMERASE"/>
    <property type="match status" value="1"/>
</dbReference>
<dbReference type="InterPro" id="IPR012677">
    <property type="entry name" value="Nucleotide-bd_a/b_plait_sf"/>
</dbReference>
<dbReference type="GO" id="GO:0006457">
    <property type="term" value="P:protein folding"/>
    <property type="evidence" value="ECO:0007669"/>
    <property type="project" value="InterPro"/>
</dbReference>
<dbReference type="GO" id="GO:0005737">
    <property type="term" value="C:cytoplasm"/>
    <property type="evidence" value="ECO:0007669"/>
    <property type="project" value="TreeGrafter"/>
</dbReference>
<feature type="domain" description="PPIase cyclophilin-type" evidence="8">
    <location>
        <begin position="131"/>
        <end position="301"/>
    </location>
</feature>
<comment type="caution">
    <text evidence="10">The sequence shown here is derived from an EMBL/GenBank/DDBJ whole genome shotgun (WGS) entry which is preliminary data.</text>
</comment>
<dbReference type="Pfam" id="PF00076">
    <property type="entry name" value="RRM_1"/>
    <property type="match status" value="1"/>
</dbReference>
<dbReference type="InterPro" id="IPR034168">
    <property type="entry name" value="PPIE_RRM"/>
</dbReference>
<dbReference type="Proteomes" id="UP000037510">
    <property type="component" value="Unassembled WGS sequence"/>
</dbReference>
<gene>
    <name evidence="10" type="ORF">OBRU01_14646</name>
</gene>
<dbReference type="CDD" id="cd12347">
    <property type="entry name" value="RRM_PPIE"/>
    <property type="match status" value="1"/>
</dbReference>
<reference evidence="10 11" key="1">
    <citation type="journal article" date="2015" name="Genome Biol. Evol.">
        <title>The genome of winter moth (Operophtera brumata) provides a genomic perspective on sexual dimorphism and phenology.</title>
        <authorList>
            <person name="Derks M.F."/>
            <person name="Smit S."/>
            <person name="Salis L."/>
            <person name="Schijlen E."/>
            <person name="Bossers A."/>
            <person name="Mateman C."/>
            <person name="Pijl A.S."/>
            <person name="de Ridder D."/>
            <person name="Groenen M.A."/>
            <person name="Visser M.E."/>
            <person name="Megens H.J."/>
        </authorList>
    </citation>
    <scope>NUCLEOTIDE SEQUENCE [LARGE SCALE GENOMIC DNA]</scope>
    <source>
        <strain evidence="10">WM2013NL</strain>
        <tissue evidence="10">Head and thorax</tissue>
    </source>
</reference>
<evidence type="ECO:0000256" key="6">
    <source>
        <dbReference type="PROSITE-ProRule" id="PRU00176"/>
    </source>
</evidence>
<evidence type="ECO:0000313" key="11">
    <source>
        <dbReference type="Proteomes" id="UP000037510"/>
    </source>
</evidence>
<dbReference type="PROSITE" id="PS50072">
    <property type="entry name" value="CSA_PPIASE_2"/>
    <property type="match status" value="1"/>
</dbReference>
<dbReference type="InterPro" id="IPR029000">
    <property type="entry name" value="Cyclophilin-like_dom_sf"/>
</dbReference>
<dbReference type="GO" id="GO:0016018">
    <property type="term" value="F:cyclosporin A binding"/>
    <property type="evidence" value="ECO:0007669"/>
    <property type="project" value="TreeGrafter"/>
</dbReference>
<evidence type="ECO:0000256" key="2">
    <source>
        <dbReference type="ARBA" id="ARBA00022884"/>
    </source>
</evidence>
<dbReference type="FunFam" id="2.40.100.10:FF:000085">
    <property type="entry name" value="Peptidyl-prolyl cis-trans isomerase"/>
    <property type="match status" value="1"/>
</dbReference>
<dbReference type="PROSITE" id="PS00170">
    <property type="entry name" value="CSA_PPIASE_1"/>
    <property type="match status" value="1"/>
</dbReference>
<evidence type="ECO:0000256" key="1">
    <source>
        <dbReference type="ARBA" id="ARBA00013194"/>
    </source>
</evidence>
<organism evidence="10 11">
    <name type="scientific">Operophtera brumata</name>
    <name type="common">Winter moth</name>
    <name type="synonym">Phalaena brumata</name>
    <dbReference type="NCBI Taxonomy" id="104452"/>
    <lineage>
        <taxon>Eukaryota</taxon>
        <taxon>Metazoa</taxon>
        <taxon>Ecdysozoa</taxon>
        <taxon>Arthropoda</taxon>
        <taxon>Hexapoda</taxon>
        <taxon>Insecta</taxon>
        <taxon>Pterygota</taxon>
        <taxon>Neoptera</taxon>
        <taxon>Endopterygota</taxon>
        <taxon>Lepidoptera</taxon>
        <taxon>Glossata</taxon>
        <taxon>Ditrysia</taxon>
        <taxon>Geometroidea</taxon>
        <taxon>Geometridae</taxon>
        <taxon>Larentiinae</taxon>
        <taxon>Operophtera</taxon>
    </lineage>
</organism>
<evidence type="ECO:0000256" key="7">
    <source>
        <dbReference type="SAM" id="MobiDB-lite"/>
    </source>
</evidence>
<keyword evidence="3" id="KW-0697">Rotamase</keyword>
<evidence type="ECO:0000256" key="5">
    <source>
        <dbReference type="ARBA" id="ARBA00049785"/>
    </source>
</evidence>
<dbReference type="Gene3D" id="3.30.70.330">
    <property type="match status" value="1"/>
</dbReference>